<organism evidence="3 4">
    <name type="scientific">Monodon monoceros</name>
    <name type="common">Narwhal</name>
    <name type="synonym">Ceratodon monodon</name>
    <dbReference type="NCBI Taxonomy" id="40151"/>
    <lineage>
        <taxon>Eukaryota</taxon>
        <taxon>Metazoa</taxon>
        <taxon>Chordata</taxon>
        <taxon>Craniata</taxon>
        <taxon>Vertebrata</taxon>
        <taxon>Euteleostomi</taxon>
        <taxon>Mammalia</taxon>
        <taxon>Eutheria</taxon>
        <taxon>Laurasiatheria</taxon>
        <taxon>Artiodactyla</taxon>
        <taxon>Whippomorpha</taxon>
        <taxon>Cetacea</taxon>
        <taxon>Odontoceti</taxon>
        <taxon>Monodontidae</taxon>
        <taxon>Monodon</taxon>
    </lineage>
</organism>
<keyword evidence="2" id="KW-0812">Transmembrane</keyword>
<dbReference type="PANTHER" id="PTHR37360:SF1">
    <property type="entry name" value="FMR1 NEIGHBOR PROTEIN"/>
    <property type="match status" value="1"/>
</dbReference>
<dbReference type="InterPro" id="IPR044913">
    <property type="entry name" value="P_trefoil_dom_sf"/>
</dbReference>
<reference evidence="3" key="2">
    <citation type="submission" date="2025-09" db="UniProtKB">
        <authorList>
            <consortium name="Ensembl"/>
        </authorList>
    </citation>
    <scope>IDENTIFICATION</scope>
</reference>
<evidence type="ECO:0000256" key="2">
    <source>
        <dbReference type="SAM" id="Phobius"/>
    </source>
</evidence>
<accession>A0A8C6C495</accession>
<dbReference type="InterPro" id="IPR055331">
    <property type="entry name" value="FMR1-like"/>
</dbReference>
<evidence type="ECO:0008006" key="5">
    <source>
        <dbReference type="Google" id="ProtNLM"/>
    </source>
</evidence>
<gene>
    <name evidence="3" type="primary">FMR1NB</name>
</gene>
<dbReference type="Proteomes" id="UP000694561">
    <property type="component" value="Unplaced"/>
</dbReference>
<dbReference type="Ensembl" id="ENSMMNT00015028786.1">
    <property type="protein sequence ID" value="ENSMMNP00015026196.1"/>
    <property type="gene ID" value="ENSMMNG00015019165.1"/>
</dbReference>
<dbReference type="SUPFAM" id="SSF57492">
    <property type="entry name" value="Trefoil"/>
    <property type="match status" value="1"/>
</dbReference>
<evidence type="ECO:0000256" key="1">
    <source>
        <dbReference type="ARBA" id="ARBA00023157"/>
    </source>
</evidence>
<evidence type="ECO:0000313" key="4">
    <source>
        <dbReference type="Proteomes" id="UP000694561"/>
    </source>
</evidence>
<keyword evidence="2" id="KW-0472">Membrane</keyword>
<reference evidence="3" key="1">
    <citation type="submission" date="2025-08" db="UniProtKB">
        <authorList>
            <consortium name="Ensembl"/>
        </authorList>
    </citation>
    <scope>IDENTIFICATION</scope>
</reference>
<dbReference type="GeneTree" id="ENSGT00390000007953"/>
<dbReference type="PANTHER" id="PTHR37360">
    <property type="entry name" value="FRAGILE X MENTAL RETARDATION 1 NEIGHBOR PROTEIN"/>
    <property type="match status" value="1"/>
</dbReference>
<feature type="transmembrane region" description="Helical" evidence="2">
    <location>
        <begin position="104"/>
        <end position="126"/>
    </location>
</feature>
<keyword evidence="4" id="KW-1185">Reference proteome</keyword>
<proteinExistence type="predicted"/>
<name>A0A8C6C495_MONMO</name>
<dbReference type="AlphaFoldDB" id="A0A8C6C495"/>
<keyword evidence="1" id="KW-1015">Disulfide bond</keyword>
<sequence length="183" mass="20880">GFSNSVSPSENILWSNENVNGQPLEETAAWEPLEETAARETLLSFFFPTTCTVQENQVVKPCRHLQDLSKSECLRYKCCYSSSKTSNFNCFAPLQDKPMQMFRMFGLGVISILILGCLPICCCLLCQRSTWANPLRRKVKRILKGFKNRRSKLKRVAETLGKATDEERLGDKKEQETKALFSR</sequence>
<protein>
    <recommendedName>
        <fullName evidence="5">FMR1N protein</fullName>
    </recommendedName>
</protein>
<evidence type="ECO:0000313" key="3">
    <source>
        <dbReference type="Ensembl" id="ENSMMNP00015026196.1"/>
    </source>
</evidence>
<keyword evidence="2" id="KW-1133">Transmembrane helix</keyword>